<dbReference type="Proteomes" id="UP001440612">
    <property type="component" value="Chromosome"/>
</dbReference>
<keyword evidence="1" id="KW-0732">Signal</keyword>
<feature type="signal peptide" evidence="1">
    <location>
        <begin position="1"/>
        <end position="24"/>
    </location>
</feature>
<keyword evidence="3" id="KW-1185">Reference proteome</keyword>
<feature type="chain" id="PRO_5047511381" evidence="1">
    <location>
        <begin position="25"/>
        <end position="130"/>
    </location>
</feature>
<reference evidence="3" key="1">
    <citation type="submission" date="2024-04" db="EMBL/GenBank/DDBJ databases">
        <title>Phylogenomic analyses of a clade within the roseobacter group suggest taxonomic reassignments of species of the genera Aestuariivita, Citreicella, Loktanella, Nautella, Pelagibaca, Ruegeria, Thalassobius, Thiobacimonas and Tropicibacter, and the proposal o.</title>
        <authorList>
            <person name="Jeon C.O."/>
        </authorList>
    </citation>
    <scope>NUCLEOTIDE SEQUENCE [LARGE SCALE GENOMIC DNA]</scope>
    <source>
        <strain evidence="3">BS5-3</strain>
    </source>
</reference>
<accession>A0ABZ2V4L3</accession>
<organism evidence="2 3">
    <name type="scientific">Yoonia phaeophyticola</name>
    <dbReference type="NCBI Taxonomy" id="3137369"/>
    <lineage>
        <taxon>Bacteria</taxon>
        <taxon>Pseudomonadati</taxon>
        <taxon>Pseudomonadota</taxon>
        <taxon>Alphaproteobacteria</taxon>
        <taxon>Rhodobacterales</taxon>
        <taxon>Paracoccaceae</taxon>
        <taxon>Yoonia</taxon>
    </lineage>
</organism>
<dbReference type="EMBL" id="CP150951">
    <property type="protein sequence ID" value="WZC47462.1"/>
    <property type="molecule type" value="Genomic_DNA"/>
</dbReference>
<name>A0ABZ2V4L3_9RHOB</name>
<dbReference type="RefSeq" id="WP_341365582.1">
    <property type="nucleotide sequence ID" value="NZ_CP150951.2"/>
</dbReference>
<proteinExistence type="predicted"/>
<gene>
    <name evidence="2" type="ORF">AABB29_11040</name>
</gene>
<evidence type="ECO:0000313" key="2">
    <source>
        <dbReference type="EMBL" id="WZC47462.1"/>
    </source>
</evidence>
<evidence type="ECO:0000313" key="3">
    <source>
        <dbReference type="Proteomes" id="UP001440612"/>
    </source>
</evidence>
<protein>
    <submittedName>
        <fullName evidence="2">Uncharacterized protein</fullName>
    </submittedName>
</protein>
<sequence length="130" mass="14263">MGAIRISILSFILLALVQATTARAAPSHENQLHYFATCTGRLSALMEHQWMFDGAASEQTKRQRASMIDLVTAIAKPDEGRQVLHWRLMAKHAQSVLLTRATFNDDPADAAWAEARAVSLTQECAGLLTS</sequence>
<evidence type="ECO:0000256" key="1">
    <source>
        <dbReference type="SAM" id="SignalP"/>
    </source>
</evidence>